<gene>
    <name evidence="1" type="ORF">L596_025667</name>
</gene>
<proteinExistence type="predicted"/>
<reference evidence="1 2" key="2">
    <citation type="journal article" date="2019" name="G3 (Bethesda)">
        <title>Hybrid Assembly of the Genome of the Entomopathogenic Nematode Steinernema carpocapsae Identifies the X-Chromosome.</title>
        <authorList>
            <person name="Serra L."/>
            <person name="Macchietto M."/>
            <person name="Macias-Munoz A."/>
            <person name="McGill C.J."/>
            <person name="Rodriguez I.M."/>
            <person name="Rodriguez B."/>
            <person name="Murad R."/>
            <person name="Mortazavi A."/>
        </authorList>
    </citation>
    <scope>NUCLEOTIDE SEQUENCE [LARGE SCALE GENOMIC DNA]</scope>
    <source>
        <strain evidence="1 2">ALL</strain>
    </source>
</reference>
<dbReference type="Proteomes" id="UP000298663">
    <property type="component" value="Unassembled WGS sequence"/>
</dbReference>
<name>A0A4U5M8G8_STECR</name>
<dbReference type="EMBL" id="AZBU02000009">
    <property type="protein sequence ID" value="TKR65236.1"/>
    <property type="molecule type" value="Genomic_DNA"/>
</dbReference>
<keyword evidence="2" id="KW-1185">Reference proteome</keyword>
<accession>A0A4U5M8G8</accession>
<comment type="caution">
    <text evidence="1">The sequence shown here is derived from an EMBL/GenBank/DDBJ whole genome shotgun (WGS) entry which is preliminary data.</text>
</comment>
<reference evidence="1 2" key="1">
    <citation type="journal article" date="2015" name="Genome Biol.">
        <title>Comparative genomics of Steinernema reveals deeply conserved gene regulatory networks.</title>
        <authorList>
            <person name="Dillman A.R."/>
            <person name="Macchietto M."/>
            <person name="Porter C.F."/>
            <person name="Rogers A."/>
            <person name="Williams B."/>
            <person name="Antoshechkin I."/>
            <person name="Lee M.M."/>
            <person name="Goodwin Z."/>
            <person name="Lu X."/>
            <person name="Lewis E.E."/>
            <person name="Goodrich-Blair H."/>
            <person name="Stock S.P."/>
            <person name="Adams B.J."/>
            <person name="Sternberg P.W."/>
            <person name="Mortazavi A."/>
        </authorList>
    </citation>
    <scope>NUCLEOTIDE SEQUENCE [LARGE SCALE GENOMIC DNA]</scope>
    <source>
        <strain evidence="1 2">ALL</strain>
    </source>
</reference>
<dbReference type="AlphaFoldDB" id="A0A4U5M8G8"/>
<sequence length="100" mass="10061">MTITKITTCQTGLARLPTKTAETGLARLPTKVGLARLPAEAGLAPPTEVGPSPPAKTGLAQCKGPIPPLAEVTETPLCLSAVTLLAGAVGLVAARRPGDR</sequence>
<evidence type="ECO:0000313" key="1">
    <source>
        <dbReference type="EMBL" id="TKR65236.1"/>
    </source>
</evidence>
<protein>
    <submittedName>
        <fullName evidence="1">Uncharacterized protein</fullName>
    </submittedName>
</protein>
<evidence type="ECO:0000313" key="2">
    <source>
        <dbReference type="Proteomes" id="UP000298663"/>
    </source>
</evidence>
<organism evidence="1 2">
    <name type="scientific">Steinernema carpocapsae</name>
    <name type="common">Entomopathogenic nematode</name>
    <dbReference type="NCBI Taxonomy" id="34508"/>
    <lineage>
        <taxon>Eukaryota</taxon>
        <taxon>Metazoa</taxon>
        <taxon>Ecdysozoa</taxon>
        <taxon>Nematoda</taxon>
        <taxon>Chromadorea</taxon>
        <taxon>Rhabditida</taxon>
        <taxon>Tylenchina</taxon>
        <taxon>Panagrolaimomorpha</taxon>
        <taxon>Strongyloidoidea</taxon>
        <taxon>Steinernematidae</taxon>
        <taxon>Steinernema</taxon>
    </lineage>
</organism>